<dbReference type="GO" id="GO:0005525">
    <property type="term" value="F:GTP binding"/>
    <property type="evidence" value="ECO:0007669"/>
    <property type="project" value="UniProtKB-UniRule"/>
</dbReference>
<dbReference type="EC" id="2.7.1.237" evidence="6"/>
<evidence type="ECO:0000256" key="3">
    <source>
        <dbReference type="ARBA" id="ARBA00022777"/>
    </source>
</evidence>
<comment type="function">
    <text evidence="6">Catalyzes the GTP-dependent phosphorylation of the 3'-hydroxyl group of dephosphocoenzyme A to form coenzyme A (CoA).</text>
</comment>
<keyword evidence="5 6" id="KW-0342">GTP-binding</keyword>
<feature type="binding site" evidence="6">
    <location>
        <position position="49"/>
    </location>
    <ligand>
        <name>GTP</name>
        <dbReference type="ChEBI" id="CHEBI:37565"/>
    </ligand>
</feature>
<dbReference type="Proteomes" id="UP000284763">
    <property type="component" value="Unassembled WGS sequence"/>
</dbReference>
<feature type="binding site" evidence="6">
    <location>
        <position position="68"/>
    </location>
    <ligand>
        <name>GTP</name>
        <dbReference type="ChEBI" id="CHEBI:37565"/>
    </ligand>
</feature>
<evidence type="ECO:0000256" key="1">
    <source>
        <dbReference type="ARBA" id="ARBA00022679"/>
    </source>
</evidence>
<keyword evidence="4 6" id="KW-0173">Coenzyme A biosynthesis</keyword>
<sequence>MGEQLILPRKYRPLLREPVGEVITGEDDEAVKKLLQVIGDPIKIISVGDVTTYFLLKEGVVPDISFVDDKTKREPAPERVVIGTKVRPAKNVKVINPAGTITEELINVIVDAVESEDKVRIFVDGEEDLAALPSIVLAPIGSAVLYGQPNEGIVLVKITDTKRKEVKDLLLSFTTQPENEGKDYFNIWRKLNGNRN</sequence>
<feature type="binding site" evidence="6">
    <location>
        <position position="127"/>
    </location>
    <ligand>
        <name>GTP</name>
        <dbReference type="ChEBI" id="CHEBI:37565"/>
    </ligand>
</feature>
<comment type="catalytic activity">
    <reaction evidence="6">
        <text>3'-dephospho-CoA + GTP = GDP + CoA + H(+)</text>
        <dbReference type="Rhea" id="RHEA:61156"/>
        <dbReference type="ChEBI" id="CHEBI:15378"/>
        <dbReference type="ChEBI" id="CHEBI:37565"/>
        <dbReference type="ChEBI" id="CHEBI:57287"/>
        <dbReference type="ChEBI" id="CHEBI:57328"/>
        <dbReference type="ChEBI" id="CHEBI:58189"/>
        <dbReference type="EC" id="2.7.1.237"/>
    </reaction>
</comment>
<evidence type="ECO:0000313" key="7">
    <source>
        <dbReference type="EMBL" id="RQD82686.1"/>
    </source>
</evidence>
<feature type="binding site" evidence="6">
    <location>
        <position position="70"/>
    </location>
    <ligand>
        <name>GTP</name>
        <dbReference type="ChEBI" id="CHEBI:37565"/>
    </ligand>
</feature>
<dbReference type="InterPro" id="IPR007164">
    <property type="entry name" value="GTP-dep_dephospho-CoA_kin"/>
</dbReference>
<evidence type="ECO:0000256" key="5">
    <source>
        <dbReference type="ARBA" id="ARBA00023134"/>
    </source>
</evidence>
<comment type="similarity">
    <text evidence="6">Belongs to the GTP-dependent DPCK family.</text>
</comment>
<comment type="caution">
    <text evidence="6">Lacks conserved residue(s) required for the propagation of feature annotation.</text>
</comment>
<dbReference type="GO" id="GO:0015937">
    <property type="term" value="P:coenzyme A biosynthetic process"/>
    <property type="evidence" value="ECO:0007669"/>
    <property type="project" value="UniProtKB-UniRule"/>
</dbReference>
<dbReference type="HAMAP" id="MF_00590">
    <property type="entry name" value="Dephospho_CoA_kinase_GTP_dep"/>
    <property type="match status" value="1"/>
</dbReference>
<proteinExistence type="inferred from homology"/>
<keyword evidence="3 6" id="KW-0418">Kinase</keyword>
<comment type="pathway">
    <text evidence="6">Cofactor biosynthesis; coenzyme A biosynthesis.</text>
</comment>
<dbReference type="PANTHER" id="PTHR40732:SF1">
    <property type="entry name" value="GTP-DEPENDENT DEPHOSPHO-COA KINASE"/>
    <property type="match status" value="1"/>
</dbReference>
<reference evidence="7 8" key="1">
    <citation type="submission" date="2018-08" db="EMBL/GenBank/DDBJ databases">
        <title>The metabolism and importance of syntrophic acetate oxidation coupled to methane or sulfide production in haloalkaline environments.</title>
        <authorList>
            <person name="Timmers P.H.A."/>
            <person name="Vavourakis C.D."/>
            <person name="Sorokin D.Y."/>
            <person name="Sinninghe Damste J.S."/>
            <person name="Muyzer G."/>
            <person name="Stams A.J.M."/>
            <person name="Plugge C.M."/>
        </authorList>
    </citation>
    <scope>NUCLEOTIDE SEQUENCE [LARGE SCALE GENOMIC DNA]</scope>
    <source>
        <strain evidence="7">MSAO_Arc3</strain>
    </source>
</reference>
<dbReference type="GO" id="GO:0016301">
    <property type="term" value="F:kinase activity"/>
    <property type="evidence" value="ECO:0007669"/>
    <property type="project" value="UniProtKB-UniRule"/>
</dbReference>
<gene>
    <name evidence="7" type="ORF">D5R95_06870</name>
</gene>
<dbReference type="PANTHER" id="PTHR40732">
    <property type="entry name" value="UPF0218 PROTEIN TK1697"/>
    <property type="match status" value="1"/>
</dbReference>
<name>A0A3R7WD58_9EURY</name>
<evidence type="ECO:0000313" key="8">
    <source>
        <dbReference type="Proteomes" id="UP000284763"/>
    </source>
</evidence>
<evidence type="ECO:0000256" key="2">
    <source>
        <dbReference type="ARBA" id="ARBA00022741"/>
    </source>
</evidence>
<dbReference type="AlphaFoldDB" id="A0A3R7WD58"/>
<evidence type="ECO:0000256" key="4">
    <source>
        <dbReference type="ARBA" id="ARBA00022993"/>
    </source>
</evidence>
<dbReference type="UniPathway" id="UPA00241"/>
<dbReference type="Pfam" id="PF04019">
    <property type="entry name" value="DUF359"/>
    <property type="match status" value="1"/>
</dbReference>
<feature type="binding site" evidence="6">
    <location>
        <position position="50"/>
    </location>
    <ligand>
        <name>GTP</name>
        <dbReference type="ChEBI" id="CHEBI:37565"/>
    </ligand>
</feature>
<protein>
    <recommendedName>
        <fullName evidence="6">GTP-dependent dephospho-CoA kinase</fullName>
        <ecNumber evidence="6">2.7.1.237</ecNumber>
    </recommendedName>
    <alternativeName>
        <fullName evidence="6">Dephospho-coenzyme A kinase</fullName>
        <shortName evidence="6">DPCK</shortName>
    </alternativeName>
</protein>
<comment type="caution">
    <text evidence="7">The sequence shown here is derived from an EMBL/GenBank/DDBJ whole genome shotgun (WGS) entry which is preliminary data.</text>
</comment>
<dbReference type="RefSeq" id="WP_259133035.1">
    <property type="nucleotide sequence ID" value="NZ_JANUCS010000001.1"/>
</dbReference>
<keyword evidence="1 6" id="KW-0808">Transferase</keyword>
<accession>A0A3R7WD58</accession>
<organism evidence="7 8">
    <name type="scientific">Methanosalsum natronophilum</name>
    <dbReference type="NCBI Taxonomy" id="768733"/>
    <lineage>
        <taxon>Archaea</taxon>
        <taxon>Methanobacteriati</taxon>
        <taxon>Methanobacteriota</taxon>
        <taxon>Stenosarchaea group</taxon>
        <taxon>Methanomicrobia</taxon>
        <taxon>Methanosarcinales</taxon>
        <taxon>Methanosarcinaceae</taxon>
        <taxon>Methanosalsum</taxon>
    </lineage>
</organism>
<keyword evidence="2 6" id="KW-0547">Nucleotide-binding</keyword>
<evidence type="ECO:0000256" key="6">
    <source>
        <dbReference type="HAMAP-Rule" id="MF_00590"/>
    </source>
</evidence>
<dbReference type="PIRSF" id="PIRSF006533">
    <property type="entry name" value="UCP006533"/>
    <property type="match status" value="1"/>
</dbReference>
<dbReference type="EMBL" id="QZAB01000431">
    <property type="protein sequence ID" value="RQD82686.1"/>
    <property type="molecule type" value="Genomic_DNA"/>
</dbReference>